<keyword evidence="3" id="KW-1185">Reference proteome</keyword>
<evidence type="ECO:0000256" key="1">
    <source>
        <dbReference type="SAM" id="MobiDB-lite"/>
    </source>
</evidence>
<evidence type="ECO:0000313" key="3">
    <source>
        <dbReference type="Proteomes" id="UP000237481"/>
    </source>
</evidence>
<name>A0A2S4KVT3_9HYPO</name>
<dbReference type="OrthoDB" id="10612358at2759"/>
<dbReference type="AlphaFoldDB" id="A0A2S4KVT3"/>
<gene>
    <name evidence="2" type="ORF">TPAR_05499</name>
</gene>
<feature type="compositionally biased region" description="Gly residues" evidence="1">
    <location>
        <begin position="30"/>
        <end position="40"/>
    </location>
</feature>
<protein>
    <submittedName>
        <fullName evidence="2">Uncharacterized protein</fullName>
    </submittedName>
</protein>
<dbReference type="Proteomes" id="UP000237481">
    <property type="component" value="Unassembled WGS sequence"/>
</dbReference>
<proteinExistence type="predicted"/>
<accession>A0A2S4KVT3</accession>
<organism evidence="2 3">
    <name type="scientific">Tolypocladium paradoxum</name>
    <dbReference type="NCBI Taxonomy" id="94208"/>
    <lineage>
        <taxon>Eukaryota</taxon>
        <taxon>Fungi</taxon>
        <taxon>Dikarya</taxon>
        <taxon>Ascomycota</taxon>
        <taxon>Pezizomycotina</taxon>
        <taxon>Sordariomycetes</taxon>
        <taxon>Hypocreomycetidae</taxon>
        <taxon>Hypocreales</taxon>
        <taxon>Ophiocordycipitaceae</taxon>
        <taxon>Tolypocladium</taxon>
    </lineage>
</organism>
<feature type="region of interest" description="Disordered" evidence="1">
    <location>
        <begin position="27"/>
        <end position="56"/>
    </location>
</feature>
<reference evidence="2 3" key="1">
    <citation type="submission" date="2018-01" db="EMBL/GenBank/DDBJ databases">
        <title>Harnessing the power of phylogenomics to disentangle the directionality and signatures of interkingdom host jumping in the parasitic fungal genus Tolypocladium.</title>
        <authorList>
            <person name="Quandt C.A."/>
            <person name="Patterson W."/>
            <person name="Spatafora J.W."/>
        </authorList>
    </citation>
    <scope>NUCLEOTIDE SEQUENCE [LARGE SCALE GENOMIC DNA]</scope>
    <source>
        <strain evidence="2 3">NRBC 100945</strain>
    </source>
</reference>
<dbReference type="EMBL" id="PKSG01000542">
    <property type="protein sequence ID" value="POR34293.1"/>
    <property type="molecule type" value="Genomic_DNA"/>
</dbReference>
<comment type="caution">
    <text evidence="2">The sequence shown here is derived from an EMBL/GenBank/DDBJ whole genome shotgun (WGS) entry which is preliminary data.</text>
</comment>
<evidence type="ECO:0000313" key="2">
    <source>
        <dbReference type="EMBL" id="POR34293.1"/>
    </source>
</evidence>
<sequence length="95" mass="10039">MQHPARTQFVRPVAYSAAVDASFGRRSYVAGGGRSSGDGGAEPSPQPLPRLPHSDRRTLPGFVAAALRIHSGDGIHSCKGFVRTGQNRLRGNSVT</sequence>